<dbReference type="InterPro" id="IPR012495">
    <property type="entry name" value="TadE-like_dom"/>
</dbReference>
<keyword evidence="1" id="KW-0812">Transmembrane</keyword>
<evidence type="ECO:0000256" key="1">
    <source>
        <dbReference type="SAM" id="Phobius"/>
    </source>
</evidence>
<feature type="transmembrane region" description="Helical" evidence="1">
    <location>
        <begin position="12"/>
        <end position="33"/>
    </location>
</feature>
<reference evidence="3 4" key="1">
    <citation type="submission" date="2020-01" db="EMBL/GenBank/DDBJ databases">
        <authorList>
            <person name="Deng T."/>
        </authorList>
    </citation>
    <scope>NUCLEOTIDE SEQUENCE [LARGE SCALE GENOMIC DNA]</scope>
    <source>
        <strain evidence="3 4">5221</strain>
    </source>
</reference>
<keyword evidence="4" id="KW-1185">Reference proteome</keyword>
<dbReference type="AlphaFoldDB" id="A0A6N9H474"/>
<evidence type="ECO:0000259" key="2">
    <source>
        <dbReference type="Pfam" id="PF07811"/>
    </source>
</evidence>
<organism evidence="3 4">
    <name type="scientific">Brevibacterium rongguiense</name>
    <dbReference type="NCBI Taxonomy" id="2695267"/>
    <lineage>
        <taxon>Bacteria</taxon>
        <taxon>Bacillati</taxon>
        <taxon>Actinomycetota</taxon>
        <taxon>Actinomycetes</taxon>
        <taxon>Micrococcales</taxon>
        <taxon>Brevibacteriaceae</taxon>
        <taxon>Brevibacterium</taxon>
    </lineage>
</organism>
<evidence type="ECO:0000313" key="4">
    <source>
        <dbReference type="Proteomes" id="UP000469215"/>
    </source>
</evidence>
<keyword evidence="1" id="KW-1133">Transmembrane helix</keyword>
<protein>
    <submittedName>
        <fullName evidence="3">Pilus assembly protein</fullName>
    </submittedName>
</protein>
<accession>A0A6N9H474</accession>
<feature type="domain" description="TadE-like" evidence="2">
    <location>
        <begin position="6"/>
        <end position="48"/>
    </location>
</feature>
<name>A0A6N9H474_9MICO</name>
<comment type="caution">
    <text evidence="3">The sequence shown here is derived from an EMBL/GenBank/DDBJ whole genome shotgun (WGS) entry which is preliminary data.</text>
</comment>
<keyword evidence="1" id="KW-0472">Membrane</keyword>
<dbReference type="Proteomes" id="UP000469215">
    <property type="component" value="Unassembled WGS sequence"/>
</dbReference>
<evidence type="ECO:0000313" key="3">
    <source>
        <dbReference type="EMBL" id="MYM18723.1"/>
    </source>
</evidence>
<gene>
    <name evidence="3" type="ORF">GSY69_01700</name>
</gene>
<sequence length="129" mass="13186">MRSDEGSAVAEFALTGALLALVFAGVLQFGLALHVRNTVTDAAVAGARQAALADQSPEDAMRLTGDLITAGVGAGYARNITVRRESAAPEPPGTATLMIIHVRAPVPVLGLLGPATWDISARAPAESKD</sequence>
<dbReference type="Pfam" id="PF07811">
    <property type="entry name" value="TadE"/>
    <property type="match status" value="1"/>
</dbReference>
<proteinExistence type="predicted"/>
<dbReference type="EMBL" id="WWEQ01000004">
    <property type="protein sequence ID" value="MYM18723.1"/>
    <property type="molecule type" value="Genomic_DNA"/>
</dbReference>